<gene>
    <name evidence="1" type="ORF">SAMN05428953_102681</name>
</gene>
<organism evidence="1 2">
    <name type="scientific">Mesorhizobium muleiense</name>
    <dbReference type="NCBI Taxonomy" id="1004279"/>
    <lineage>
        <taxon>Bacteria</taxon>
        <taxon>Pseudomonadati</taxon>
        <taxon>Pseudomonadota</taxon>
        <taxon>Alphaproteobacteria</taxon>
        <taxon>Hyphomicrobiales</taxon>
        <taxon>Phyllobacteriaceae</taxon>
        <taxon>Mesorhizobium</taxon>
    </lineage>
</organism>
<name>A0A1G8MU74_9HYPH</name>
<dbReference type="AlphaFoldDB" id="A0A1G8MU74"/>
<evidence type="ECO:0000313" key="2">
    <source>
        <dbReference type="Proteomes" id="UP000198894"/>
    </source>
</evidence>
<dbReference type="Proteomes" id="UP000198894">
    <property type="component" value="Unassembled WGS sequence"/>
</dbReference>
<sequence>MNMSGRPAQQLPYVHTYTDKLGWCKEVGDKLDPKADPLA</sequence>
<dbReference type="EMBL" id="FNEE01000002">
    <property type="protein sequence ID" value="SDI71588.1"/>
    <property type="molecule type" value="Genomic_DNA"/>
</dbReference>
<protein>
    <submittedName>
        <fullName evidence="1">Uncharacterized protein</fullName>
    </submittedName>
</protein>
<reference evidence="2" key="1">
    <citation type="submission" date="2016-10" db="EMBL/GenBank/DDBJ databases">
        <authorList>
            <person name="Varghese N."/>
            <person name="Submissions S."/>
        </authorList>
    </citation>
    <scope>NUCLEOTIDE SEQUENCE [LARGE SCALE GENOMIC DNA]</scope>
    <source>
        <strain evidence="2">CGMCC 1.11022</strain>
    </source>
</reference>
<accession>A0A1G8MU74</accession>
<keyword evidence="2" id="KW-1185">Reference proteome</keyword>
<evidence type="ECO:0000313" key="1">
    <source>
        <dbReference type="EMBL" id="SDI71588.1"/>
    </source>
</evidence>
<proteinExistence type="predicted"/>